<dbReference type="EMBL" id="SMRT01000021">
    <property type="protein sequence ID" value="TDF92340.1"/>
    <property type="molecule type" value="Genomic_DNA"/>
</dbReference>
<dbReference type="Pfam" id="PF00535">
    <property type="entry name" value="Glycos_transf_2"/>
    <property type="match status" value="1"/>
</dbReference>
<dbReference type="PANTHER" id="PTHR22916">
    <property type="entry name" value="GLYCOSYLTRANSFERASE"/>
    <property type="match status" value="1"/>
</dbReference>
<dbReference type="CDD" id="cd00761">
    <property type="entry name" value="Glyco_tranf_GTA_type"/>
    <property type="match status" value="1"/>
</dbReference>
<organism evidence="3 4">
    <name type="scientific">Paenibacillus piri</name>
    <dbReference type="NCBI Taxonomy" id="2547395"/>
    <lineage>
        <taxon>Bacteria</taxon>
        <taxon>Bacillati</taxon>
        <taxon>Bacillota</taxon>
        <taxon>Bacilli</taxon>
        <taxon>Bacillales</taxon>
        <taxon>Paenibacillaceae</taxon>
        <taxon>Paenibacillus</taxon>
    </lineage>
</organism>
<dbReference type="SUPFAM" id="SSF53448">
    <property type="entry name" value="Nucleotide-diphospho-sugar transferases"/>
    <property type="match status" value="1"/>
</dbReference>
<gene>
    <name evidence="3" type="ORF">E1757_30180</name>
</gene>
<dbReference type="InterPro" id="IPR029044">
    <property type="entry name" value="Nucleotide-diphossugar_trans"/>
</dbReference>
<name>A0A4R5KDZ3_9BACL</name>
<feature type="domain" description="Glycosyltransferase 2-like" evidence="2">
    <location>
        <begin position="28"/>
        <end position="166"/>
    </location>
</feature>
<dbReference type="AlphaFoldDB" id="A0A4R5KDZ3"/>
<keyword evidence="3" id="KW-0808">Transferase</keyword>
<evidence type="ECO:0000313" key="3">
    <source>
        <dbReference type="EMBL" id="TDF92340.1"/>
    </source>
</evidence>
<dbReference type="InterPro" id="IPR001173">
    <property type="entry name" value="Glyco_trans_2-like"/>
</dbReference>
<evidence type="ECO:0000259" key="2">
    <source>
        <dbReference type="Pfam" id="PF00535"/>
    </source>
</evidence>
<dbReference type="Proteomes" id="UP000295636">
    <property type="component" value="Unassembled WGS sequence"/>
</dbReference>
<protein>
    <submittedName>
        <fullName evidence="3">Glycosyltransferase family 2 protein</fullName>
    </submittedName>
</protein>
<evidence type="ECO:0000256" key="1">
    <source>
        <dbReference type="ARBA" id="ARBA00006739"/>
    </source>
</evidence>
<reference evidence="3 4" key="1">
    <citation type="submission" date="2019-03" db="EMBL/GenBank/DDBJ databases">
        <title>This is whole genome sequence of Paenibacillus sp MS74 strain.</title>
        <authorList>
            <person name="Trinh H.N."/>
        </authorList>
    </citation>
    <scope>NUCLEOTIDE SEQUENCE [LARGE SCALE GENOMIC DNA]</scope>
    <source>
        <strain evidence="3 4">MS74</strain>
    </source>
</reference>
<comment type="caution">
    <text evidence="3">The sequence shown here is derived from an EMBL/GenBank/DDBJ whole genome shotgun (WGS) entry which is preliminary data.</text>
</comment>
<sequence length="236" mass="27523">MVEQQGGTALKETAWYLEVYEKENPLVTVCIPTYNRSNLLIERSLKSILKQTYLHLEIIVIGDHCTDDTAVRIQALGDSRIRFENLPQRGQYPSEPRQRWLVAGSFPSNRALELASGDFVTHLDDDDEFVPERIEKLVRYAQATKADLVFHPFYHELYPDYWDMNRAEALECNRVTTSSIFYHKWLKGVHWDPGCYLWNEPGDWNRIRRMIVLGIQSVRYPEPLTIHFKEGGNGHV</sequence>
<dbReference type="PANTHER" id="PTHR22916:SF3">
    <property type="entry name" value="UDP-GLCNAC:BETAGAL BETA-1,3-N-ACETYLGLUCOSAMINYLTRANSFERASE-LIKE PROTEIN 1"/>
    <property type="match status" value="1"/>
</dbReference>
<dbReference type="OrthoDB" id="396512at2"/>
<dbReference type="GO" id="GO:0016758">
    <property type="term" value="F:hexosyltransferase activity"/>
    <property type="evidence" value="ECO:0007669"/>
    <property type="project" value="UniProtKB-ARBA"/>
</dbReference>
<comment type="similarity">
    <text evidence="1">Belongs to the glycosyltransferase 2 family.</text>
</comment>
<evidence type="ECO:0000313" key="4">
    <source>
        <dbReference type="Proteomes" id="UP000295636"/>
    </source>
</evidence>
<accession>A0A4R5KDZ3</accession>
<keyword evidence="4" id="KW-1185">Reference proteome</keyword>
<dbReference type="RefSeq" id="WP_133235292.1">
    <property type="nucleotide sequence ID" value="NZ_SMRT01000021.1"/>
</dbReference>
<dbReference type="Gene3D" id="3.90.550.10">
    <property type="entry name" value="Spore Coat Polysaccharide Biosynthesis Protein SpsA, Chain A"/>
    <property type="match status" value="1"/>
</dbReference>
<proteinExistence type="inferred from homology"/>